<proteinExistence type="inferred from homology"/>
<dbReference type="Proteomes" id="UP000261540">
    <property type="component" value="Unplaced"/>
</dbReference>
<dbReference type="KEGG" id="pki:111834275"/>
<dbReference type="GeneTree" id="ENSGT00950000183027"/>
<dbReference type="GO" id="GO:0030018">
    <property type="term" value="C:Z disc"/>
    <property type="evidence" value="ECO:0007669"/>
    <property type="project" value="InterPro"/>
</dbReference>
<dbReference type="InterPro" id="IPR008438">
    <property type="entry name" value="MYOZ"/>
</dbReference>
<evidence type="ECO:0000313" key="4">
    <source>
        <dbReference type="Proteomes" id="UP000261540"/>
    </source>
</evidence>
<name>A0A3B3SDF6_9TELE</name>
<dbReference type="OrthoDB" id="9887337at2759"/>
<comment type="similarity">
    <text evidence="1">Belongs to the myozenin family.</text>
</comment>
<dbReference type="GO" id="GO:0003779">
    <property type="term" value="F:actin binding"/>
    <property type="evidence" value="ECO:0007669"/>
    <property type="project" value="TreeGrafter"/>
</dbReference>
<dbReference type="STRING" id="1676925.ENSPKIP00000028792"/>
<dbReference type="GO" id="GO:0031433">
    <property type="term" value="F:telethonin binding"/>
    <property type="evidence" value="ECO:0007669"/>
    <property type="project" value="TreeGrafter"/>
</dbReference>
<protein>
    <submittedName>
        <fullName evidence="3">Myozenin 3a</fullName>
    </submittedName>
</protein>
<reference evidence="3" key="2">
    <citation type="submission" date="2025-09" db="UniProtKB">
        <authorList>
            <consortium name="Ensembl"/>
        </authorList>
    </citation>
    <scope>IDENTIFICATION</scope>
</reference>
<dbReference type="GO" id="GO:0051373">
    <property type="term" value="F:FATZ binding"/>
    <property type="evidence" value="ECO:0007669"/>
    <property type="project" value="TreeGrafter"/>
</dbReference>
<sequence length="253" mass="28687">MQMQTPYGDLTRQKKQQAMILSKEARGEHLDLGKKISIPRDLQMEELNLQSNRGSRMFLERQRRVEKFTLENAADASGSHLELNQTRESQGILGGKENIRTELIIQPGRHNLASALNQASAKKGNPGTLAPGYSGPLKEIPREKFNMTVIPKSYCSPWREALGNNEELLNTLNTQIPEPPQNLQPVNYRCFNRAPVPFGGPVRMKVISPIQVFERQETPPEPSKTWDRLAHRPNFNRAPRGWGKLYAPESNEL</sequence>
<accession>A0A3B3SDF6</accession>
<dbReference type="PANTHER" id="PTHR15941:SF16">
    <property type="entry name" value="MYOZENIN 3A-RELATED"/>
    <property type="match status" value="1"/>
</dbReference>
<organism evidence="3 4">
    <name type="scientific">Paramormyrops kingsleyae</name>
    <dbReference type="NCBI Taxonomy" id="1676925"/>
    <lineage>
        <taxon>Eukaryota</taxon>
        <taxon>Metazoa</taxon>
        <taxon>Chordata</taxon>
        <taxon>Craniata</taxon>
        <taxon>Vertebrata</taxon>
        <taxon>Euteleostomi</taxon>
        <taxon>Actinopterygii</taxon>
        <taxon>Neopterygii</taxon>
        <taxon>Teleostei</taxon>
        <taxon>Osteoglossocephala</taxon>
        <taxon>Osteoglossomorpha</taxon>
        <taxon>Osteoglossiformes</taxon>
        <taxon>Mormyridae</taxon>
        <taxon>Paramormyrops</taxon>
    </lineage>
</organism>
<dbReference type="Pfam" id="PF05556">
    <property type="entry name" value="Calsarcin"/>
    <property type="match status" value="1"/>
</dbReference>
<dbReference type="RefSeq" id="XP_023649135.1">
    <property type="nucleotide sequence ID" value="XM_023793367.2"/>
</dbReference>
<dbReference type="Ensembl" id="ENSPKIT00000009579.1">
    <property type="protein sequence ID" value="ENSPKIP00000028792.1"/>
    <property type="gene ID" value="ENSPKIG00000010295.1"/>
</dbReference>
<dbReference type="GO" id="GO:0015629">
    <property type="term" value="C:actin cytoskeleton"/>
    <property type="evidence" value="ECO:0007669"/>
    <property type="project" value="TreeGrafter"/>
</dbReference>
<evidence type="ECO:0000313" key="3">
    <source>
        <dbReference type="Ensembl" id="ENSPKIP00000028792.1"/>
    </source>
</evidence>
<evidence type="ECO:0000256" key="1">
    <source>
        <dbReference type="ARBA" id="ARBA00009126"/>
    </source>
</evidence>
<reference evidence="3" key="1">
    <citation type="submission" date="2025-08" db="UniProtKB">
        <authorList>
            <consortium name="Ensembl"/>
        </authorList>
    </citation>
    <scope>IDENTIFICATION</scope>
</reference>
<dbReference type="PANTHER" id="PTHR15941">
    <property type="entry name" value="MYOZENIN"/>
    <property type="match status" value="1"/>
</dbReference>
<dbReference type="RefSeq" id="XP_023649134.1">
    <property type="nucleotide sequence ID" value="XM_023793366.1"/>
</dbReference>
<keyword evidence="4" id="KW-1185">Reference proteome</keyword>
<evidence type="ECO:0000256" key="2">
    <source>
        <dbReference type="ARBA" id="ARBA00022553"/>
    </source>
</evidence>
<keyword evidence="2" id="KW-0597">Phosphoprotein</keyword>
<dbReference type="AlphaFoldDB" id="A0A3B3SDF6"/>
<dbReference type="GeneID" id="111834275"/>